<organism evidence="2 3">
    <name type="scientific">Muiribacterium halophilum</name>
    <dbReference type="NCBI Taxonomy" id="2053465"/>
    <lineage>
        <taxon>Bacteria</taxon>
        <taxon>Candidatus Muiribacteriota</taxon>
        <taxon>Candidatus Muiribacteriia</taxon>
        <taxon>Candidatus Muiribacteriales</taxon>
        <taxon>Candidatus Muiribacteriaceae</taxon>
        <taxon>Candidatus Muiribacterium</taxon>
    </lineage>
</organism>
<dbReference type="AlphaFoldDB" id="A0A2N5ZFN3"/>
<dbReference type="InterPro" id="IPR027417">
    <property type="entry name" value="P-loop_NTPase"/>
</dbReference>
<comment type="caution">
    <text evidence="2">The sequence shown here is derived from an EMBL/GenBank/DDBJ whole genome shotgun (WGS) entry which is preliminary data.</text>
</comment>
<evidence type="ECO:0000313" key="2">
    <source>
        <dbReference type="EMBL" id="PLX17517.1"/>
    </source>
</evidence>
<dbReference type="Proteomes" id="UP000234857">
    <property type="component" value="Unassembled WGS sequence"/>
</dbReference>
<dbReference type="PANTHER" id="PTHR42855:SF2">
    <property type="entry name" value="DRUG RESISTANCE ABC TRANSPORTER,ATP-BINDING PROTEIN"/>
    <property type="match status" value="1"/>
</dbReference>
<name>A0A2N5ZFN3_MUIH1</name>
<dbReference type="SUPFAM" id="SSF52540">
    <property type="entry name" value="P-loop containing nucleoside triphosphate hydrolases"/>
    <property type="match status" value="1"/>
</dbReference>
<accession>A0A2N5ZFN3</accession>
<dbReference type="GO" id="GO:0016887">
    <property type="term" value="F:ATP hydrolysis activity"/>
    <property type="evidence" value="ECO:0007669"/>
    <property type="project" value="InterPro"/>
</dbReference>
<dbReference type="InterPro" id="IPR003439">
    <property type="entry name" value="ABC_transporter-like_ATP-bd"/>
</dbReference>
<dbReference type="EMBL" id="PKTG01000085">
    <property type="protein sequence ID" value="PLX17517.1"/>
    <property type="molecule type" value="Genomic_DNA"/>
</dbReference>
<feature type="domain" description="ABC transporter" evidence="1">
    <location>
        <begin position="18"/>
        <end position="93"/>
    </location>
</feature>
<evidence type="ECO:0000259" key="1">
    <source>
        <dbReference type="Pfam" id="PF00005"/>
    </source>
</evidence>
<evidence type="ECO:0000313" key="3">
    <source>
        <dbReference type="Proteomes" id="UP000234857"/>
    </source>
</evidence>
<proteinExistence type="predicted"/>
<dbReference type="Gene3D" id="3.40.50.300">
    <property type="entry name" value="P-loop containing nucleotide triphosphate hydrolases"/>
    <property type="match status" value="1"/>
</dbReference>
<dbReference type="InterPro" id="IPR051309">
    <property type="entry name" value="ABCF_ATPase"/>
</dbReference>
<reference evidence="2 3" key="1">
    <citation type="submission" date="2017-11" db="EMBL/GenBank/DDBJ databases">
        <title>Genome-resolved metagenomics identifies genetic mobility, metabolic interactions, and unexpected diversity in perchlorate-reducing communities.</title>
        <authorList>
            <person name="Barnum T.P."/>
            <person name="Figueroa I.A."/>
            <person name="Carlstrom C.I."/>
            <person name="Lucas L.N."/>
            <person name="Engelbrektson A.L."/>
            <person name="Coates J.D."/>
        </authorList>
    </citation>
    <scope>NUCLEOTIDE SEQUENCE [LARGE SCALE GENOMIC DNA]</scope>
    <source>
        <strain evidence="2">BM706</strain>
    </source>
</reference>
<dbReference type="GO" id="GO:0005524">
    <property type="term" value="F:ATP binding"/>
    <property type="evidence" value="ECO:0007669"/>
    <property type="project" value="InterPro"/>
</dbReference>
<protein>
    <recommendedName>
        <fullName evidence="1">ABC transporter domain-containing protein</fullName>
    </recommendedName>
</protein>
<dbReference type="Pfam" id="PF00005">
    <property type="entry name" value="ABC_tran"/>
    <property type="match status" value="1"/>
</dbReference>
<sequence>MLHINGLKKQYGEKVLFKDLDLHLRRNDRLALVGDNGSGKSTLMKMIIGIEYPDDGNISVTGNIKTGYLPQFIHQDFDEGAILYDEVAVVFSNIFEKEKRLRDLENKM</sequence>
<dbReference type="PANTHER" id="PTHR42855">
    <property type="entry name" value="ABC TRANSPORTER ATP-BINDING SUBUNIT"/>
    <property type="match status" value="1"/>
</dbReference>
<gene>
    <name evidence="2" type="ORF">C0601_07100</name>
</gene>